<protein>
    <submittedName>
        <fullName evidence="2">NADH dehydrogenase (Ubiquinone) protein</fullName>
    </submittedName>
</protein>
<feature type="region of interest" description="Disordered" evidence="1">
    <location>
        <begin position="93"/>
        <end position="132"/>
    </location>
</feature>
<dbReference type="InterPro" id="IPR007763">
    <property type="entry name" value="NDUFA12"/>
</dbReference>
<organism evidence="2 3">
    <name type="scientific">Rhizobium etli bv. mimosae str. IE4771</name>
    <dbReference type="NCBI Taxonomy" id="1432050"/>
    <lineage>
        <taxon>Bacteria</taxon>
        <taxon>Pseudomonadati</taxon>
        <taxon>Pseudomonadota</taxon>
        <taxon>Alphaproteobacteria</taxon>
        <taxon>Hyphomicrobiales</taxon>
        <taxon>Rhizobiaceae</taxon>
        <taxon>Rhizobium/Agrobacterium group</taxon>
        <taxon>Rhizobium</taxon>
    </lineage>
</organism>
<proteinExistence type="predicted"/>
<evidence type="ECO:0000313" key="2">
    <source>
        <dbReference type="EMBL" id="AIC27093.1"/>
    </source>
</evidence>
<dbReference type="PANTHER" id="PTHR12910:SF2">
    <property type="entry name" value="NADH DEHYDROGENASE [UBIQUINONE] 1 ALPHA SUBCOMPLEX SUBUNIT 12"/>
    <property type="match status" value="1"/>
</dbReference>
<reference evidence="2 3" key="1">
    <citation type="submission" date="2013-12" db="EMBL/GenBank/DDBJ databases">
        <title>Complete genome sequence of Rhizobium etli bv. mimosae IE4771.</title>
        <authorList>
            <person name="Bustos P."/>
            <person name="Santamaria R.I."/>
            <person name="Lozano L."/>
            <person name="Ormeno-Orrillo E."/>
            <person name="Rogel M.A."/>
            <person name="Romero D."/>
            <person name="Cevallos M.A."/>
            <person name="Martinez-Romero E."/>
            <person name="Gonzalez V."/>
        </authorList>
    </citation>
    <scope>NUCLEOTIDE SEQUENCE [LARGE SCALE GENOMIC DNA]</scope>
    <source>
        <strain evidence="2 3">IE4771</strain>
    </source>
</reference>
<sequence>MWNLLVQTFTWWNSQTMGTRFATWRFGKRVGEDEFGNVYYEGGMSSYGLPKRWVIYKGYAEASAIPPGWHGWMHHRTDVPPSKENYVAKEWQKTHRPNLTGSPQAYRPPGSLAVPGERPRVTGDYDAWTPGN</sequence>
<dbReference type="Proteomes" id="UP000027180">
    <property type="component" value="Chromosome"/>
</dbReference>
<dbReference type="RefSeq" id="WP_004671258.1">
    <property type="nucleotide sequence ID" value="NZ_CP006986.1"/>
</dbReference>
<dbReference type="GO" id="GO:0045271">
    <property type="term" value="C:respiratory chain complex I"/>
    <property type="evidence" value="ECO:0007669"/>
    <property type="project" value="InterPro"/>
</dbReference>
<dbReference type="AlphaFoldDB" id="A0A060HW01"/>
<dbReference type="HOGENOM" id="CLU_110455_4_0_5"/>
<name>A0A060HW01_RHIET</name>
<dbReference type="GeneID" id="91148343"/>
<dbReference type="OrthoDB" id="9795340at2"/>
<dbReference type="KEGG" id="rei:IE4771_CH01976"/>
<dbReference type="GO" id="GO:0006979">
    <property type="term" value="P:response to oxidative stress"/>
    <property type="evidence" value="ECO:0007669"/>
    <property type="project" value="TreeGrafter"/>
</dbReference>
<dbReference type="Pfam" id="PF05071">
    <property type="entry name" value="NDUFA12"/>
    <property type="match status" value="1"/>
</dbReference>
<evidence type="ECO:0000313" key="3">
    <source>
        <dbReference type="Proteomes" id="UP000027180"/>
    </source>
</evidence>
<dbReference type="NCBIfam" id="NF006040">
    <property type="entry name" value="PRK08183.1"/>
    <property type="match status" value="1"/>
</dbReference>
<evidence type="ECO:0000256" key="1">
    <source>
        <dbReference type="SAM" id="MobiDB-lite"/>
    </source>
</evidence>
<dbReference type="EMBL" id="CP006986">
    <property type="protein sequence ID" value="AIC27093.1"/>
    <property type="molecule type" value="Genomic_DNA"/>
</dbReference>
<accession>A0A060HW01</accession>
<dbReference type="PANTHER" id="PTHR12910">
    <property type="entry name" value="NADH-UBIQUINONE OXIDOREDUCTASE SUBUNIT B17.2"/>
    <property type="match status" value="1"/>
</dbReference>
<gene>
    <name evidence="2" type="ORF">IE4771_CH01976</name>
</gene>